<dbReference type="AlphaFoldDB" id="A0A022W679"/>
<feature type="region of interest" description="Disordered" evidence="3">
    <location>
        <begin position="57"/>
        <end position="100"/>
    </location>
</feature>
<dbReference type="HOGENOM" id="CLU_061829_1_0_1"/>
<dbReference type="Pfam" id="PF13673">
    <property type="entry name" value="Acetyltransf_10"/>
    <property type="match status" value="1"/>
</dbReference>
<feature type="region of interest" description="Disordered" evidence="3">
    <location>
        <begin position="1"/>
        <end position="23"/>
    </location>
</feature>
<proteinExistence type="predicted"/>
<dbReference type="GO" id="GO:0005737">
    <property type="term" value="C:cytoplasm"/>
    <property type="evidence" value="ECO:0007669"/>
    <property type="project" value="TreeGrafter"/>
</dbReference>
<feature type="compositionally biased region" description="Acidic residues" evidence="3">
    <location>
        <begin position="66"/>
        <end position="85"/>
    </location>
</feature>
<dbReference type="InterPro" id="IPR000182">
    <property type="entry name" value="GNAT_dom"/>
</dbReference>
<dbReference type="PANTHER" id="PTHR10908:SF0">
    <property type="entry name" value="SEROTONIN N-ACETYLTRANSFERASE"/>
    <property type="match status" value="1"/>
</dbReference>
<dbReference type="SUPFAM" id="SSF55729">
    <property type="entry name" value="Acyl-CoA N-acyltransferases (Nat)"/>
    <property type="match status" value="1"/>
</dbReference>
<keyword evidence="2" id="KW-0012">Acyltransferase</keyword>
<feature type="domain" description="N-acetyltransferase" evidence="4">
    <location>
        <begin position="236"/>
        <end position="321"/>
    </location>
</feature>
<dbReference type="EMBL" id="KK207812">
    <property type="protein sequence ID" value="EZF53631.1"/>
    <property type="molecule type" value="Genomic_DNA"/>
</dbReference>
<evidence type="ECO:0000256" key="1">
    <source>
        <dbReference type="ARBA" id="ARBA00022679"/>
    </source>
</evidence>
<dbReference type="OrthoDB" id="30840at2759"/>
<dbReference type="InterPro" id="IPR016181">
    <property type="entry name" value="Acyl_CoA_acyltransferase"/>
</dbReference>
<dbReference type="CDD" id="cd04301">
    <property type="entry name" value="NAT_SF"/>
    <property type="match status" value="1"/>
</dbReference>
<evidence type="ECO:0000313" key="5">
    <source>
        <dbReference type="EMBL" id="EZF53631.1"/>
    </source>
</evidence>
<reference evidence="5" key="1">
    <citation type="submission" date="2014-02" db="EMBL/GenBank/DDBJ databases">
        <title>The Genome Sequence of Trichophyton rubrum (morphotype fischeri) CBS 288.86.</title>
        <authorList>
            <consortium name="The Broad Institute Genomics Platform"/>
            <person name="Cuomo C.A."/>
            <person name="White T.C."/>
            <person name="Graser Y."/>
            <person name="Martinez-Rossi N."/>
            <person name="Heitman J."/>
            <person name="Young S.K."/>
            <person name="Zeng Q."/>
            <person name="Gargeya S."/>
            <person name="Abouelleil A."/>
            <person name="Alvarado L."/>
            <person name="Chapman S.B."/>
            <person name="Gainer-Dewar J."/>
            <person name="Goldberg J."/>
            <person name="Griggs A."/>
            <person name="Gujja S."/>
            <person name="Hansen M."/>
            <person name="Howarth C."/>
            <person name="Imamovic A."/>
            <person name="Larimer J."/>
            <person name="Martinez D."/>
            <person name="Murphy C."/>
            <person name="Pearson M.D."/>
            <person name="Persinoti G."/>
            <person name="Poon T."/>
            <person name="Priest M."/>
            <person name="Roberts A.D."/>
            <person name="Saif S."/>
            <person name="Shea T.D."/>
            <person name="Sykes S.N."/>
            <person name="Wortman J."/>
            <person name="Nusbaum C."/>
            <person name="Birren B."/>
        </authorList>
    </citation>
    <scope>NUCLEOTIDE SEQUENCE [LARGE SCALE GENOMIC DNA]</scope>
    <source>
        <strain evidence="5">CBS 288.86</strain>
    </source>
</reference>
<evidence type="ECO:0000259" key="4">
    <source>
        <dbReference type="PROSITE" id="PS51186"/>
    </source>
</evidence>
<protein>
    <recommendedName>
        <fullName evidence="4">N-acetyltransferase domain-containing protein</fullName>
    </recommendedName>
</protein>
<sequence length="332" mass="36512">MAEGTSISATPADETHETNPPALHAIRLNDVSGLAGRPTPLPRKLFLRRRSELFNGAGANRLTGGEGEEDDDDEDDEDEDDDVEDIYPNGSSTYGTDEDDFVAVNHSDASDYPWYLRSRVPARNSELAKLHPYVQLLSVSDLDDCEKVELAFPESERCSRENLTYRLSKCPELSLGIFSIPPATADNEKPRPVVIAHLLATRTTSPVITNATMGVPKDWRTKKSTLPSPGEEEPVGHQDQGSTIAIHSLAVLPEHQDKGLGKTLIKSYIQRIQDAKIADRLVLLSHDHLIPFYTGLGFENVGRSKCTFGGGGWNDMVCVAPFLWSLSNCFSH</sequence>
<evidence type="ECO:0000256" key="2">
    <source>
        <dbReference type="ARBA" id="ARBA00023315"/>
    </source>
</evidence>
<name>A0A022W679_TRIRU</name>
<dbReference type="InterPro" id="IPR051635">
    <property type="entry name" value="SNAT-like"/>
</dbReference>
<dbReference type="PANTHER" id="PTHR10908">
    <property type="entry name" value="SEROTONIN N-ACETYLTRANSFERASE"/>
    <property type="match status" value="1"/>
</dbReference>
<dbReference type="PROSITE" id="PS51186">
    <property type="entry name" value="GNAT"/>
    <property type="match status" value="1"/>
</dbReference>
<dbReference type="Gene3D" id="3.40.630.30">
    <property type="match status" value="1"/>
</dbReference>
<accession>A0A022W679</accession>
<feature type="region of interest" description="Disordered" evidence="3">
    <location>
        <begin position="218"/>
        <end position="239"/>
    </location>
</feature>
<gene>
    <name evidence="5" type="ORF">H103_03428</name>
</gene>
<dbReference type="GO" id="GO:0004059">
    <property type="term" value="F:aralkylamine N-acetyltransferase activity"/>
    <property type="evidence" value="ECO:0007669"/>
    <property type="project" value="TreeGrafter"/>
</dbReference>
<keyword evidence="1" id="KW-0808">Transferase</keyword>
<evidence type="ECO:0000256" key="3">
    <source>
        <dbReference type="SAM" id="MobiDB-lite"/>
    </source>
</evidence>
<dbReference type="Proteomes" id="UP000023758">
    <property type="component" value="Unassembled WGS sequence"/>
</dbReference>
<organism evidence="5">
    <name type="scientific">Trichophyton rubrum CBS 288.86</name>
    <dbReference type="NCBI Taxonomy" id="1215330"/>
    <lineage>
        <taxon>Eukaryota</taxon>
        <taxon>Fungi</taxon>
        <taxon>Dikarya</taxon>
        <taxon>Ascomycota</taxon>
        <taxon>Pezizomycotina</taxon>
        <taxon>Eurotiomycetes</taxon>
        <taxon>Eurotiomycetidae</taxon>
        <taxon>Onygenales</taxon>
        <taxon>Arthrodermataceae</taxon>
        <taxon>Trichophyton</taxon>
    </lineage>
</organism>